<keyword evidence="6" id="KW-0489">Methyltransferase</keyword>
<dbReference type="CDD" id="cd02440">
    <property type="entry name" value="AdoMet_MTases"/>
    <property type="match status" value="1"/>
</dbReference>
<evidence type="ECO:0000256" key="1">
    <source>
        <dbReference type="ARBA" id="ARBA00022884"/>
    </source>
</evidence>
<evidence type="ECO:0000256" key="4">
    <source>
        <dbReference type="SAM" id="MobiDB-lite"/>
    </source>
</evidence>
<evidence type="ECO:0000313" key="7">
    <source>
        <dbReference type="Proteomes" id="UP000230914"/>
    </source>
</evidence>
<dbReference type="SUPFAM" id="SSF53335">
    <property type="entry name" value="S-adenosyl-L-methionine-dependent methyltransferases"/>
    <property type="match status" value="1"/>
</dbReference>
<dbReference type="Gene3D" id="3.10.290.10">
    <property type="entry name" value="RNA-binding S4 domain"/>
    <property type="match status" value="1"/>
</dbReference>
<dbReference type="InterPro" id="IPR004538">
    <property type="entry name" value="Hemolysin_A/TlyA"/>
</dbReference>
<dbReference type="SMART" id="SM00363">
    <property type="entry name" value="S4"/>
    <property type="match status" value="1"/>
</dbReference>
<dbReference type="PANTHER" id="PTHR32319">
    <property type="entry name" value="BACTERIAL HEMOLYSIN-LIKE PROTEIN"/>
    <property type="match status" value="1"/>
</dbReference>
<evidence type="ECO:0000313" key="6">
    <source>
        <dbReference type="EMBL" id="PIE31636.1"/>
    </source>
</evidence>
<dbReference type="Gene3D" id="3.40.50.150">
    <property type="entry name" value="Vaccinia Virus protein VP39"/>
    <property type="match status" value="1"/>
</dbReference>
<dbReference type="InterPro" id="IPR002942">
    <property type="entry name" value="S4_RNA-bd"/>
</dbReference>
<comment type="caution">
    <text evidence="6">The sequence shown here is derived from an EMBL/GenBank/DDBJ whole genome shotgun (WGS) entry which is preliminary data.</text>
</comment>
<evidence type="ECO:0000256" key="3">
    <source>
        <dbReference type="PROSITE-ProRule" id="PRU00182"/>
    </source>
</evidence>
<dbReference type="SUPFAM" id="SSF55174">
    <property type="entry name" value="Alpha-L RNA-binding motif"/>
    <property type="match status" value="1"/>
</dbReference>
<dbReference type="Pfam" id="PF01479">
    <property type="entry name" value="S4"/>
    <property type="match status" value="1"/>
</dbReference>
<gene>
    <name evidence="6" type="ORF">CSA55_05285</name>
</gene>
<reference evidence="6 7" key="1">
    <citation type="submission" date="2017-10" db="EMBL/GenBank/DDBJ databases">
        <title>Novel microbial diversity and functional potential in the marine mammal oral microbiome.</title>
        <authorList>
            <person name="Dudek N.K."/>
            <person name="Sun C.L."/>
            <person name="Burstein D."/>
            <person name="Kantor R.S."/>
            <person name="Aliaga Goltsman D.S."/>
            <person name="Bik E.M."/>
            <person name="Thomas B.C."/>
            <person name="Banfield J.F."/>
            <person name="Relman D.A."/>
        </authorList>
    </citation>
    <scope>NUCLEOTIDE SEQUENCE [LARGE SCALE GENOMIC DNA]</scope>
    <source>
        <strain evidence="6">DOLJORAL78_61_10</strain>
    </source>
</reference>
<accession>A0A2G6K7G0</accession>
<name>A0A2G6K7G0_9ACTN</name>
<keyword evidence="6" id="KW-0808">Transferase</keyword>
<organism evidence="6 7">
    <name type="scientific">Ilumatobacter coccineus</name>
    <dbReference type="NCBI Taxonomy" id="467094"/>
    <lineage>
        <taxon>Bacteria</taxon>
        <taxon>Bacillati</taxon>
        <taxon>Actinomycetota</taxon>
        <taxon>Acidimicrobiia</taxon>
        <taxon>Acidimicrobiales</taxon>
        <taxon>Ilumatobacteraceae</taxon>
        <taxon>Ilumatobacter</taxon>
    </lineage>
</organism>
<dbReference type="AlphaFoldDB" id="A0A2G6K7G0"/>
<dbReference type="CDD" id="cd00165">
    <property type="entry name" value="S4"/>
    <property type="match status" value="1"/>
</dbReference>
<dbReference type="PIRSF" id="PIRSF005578">
    <property type="entry name" value="TlyA"/>
    <property type="match status" value="1"/>
</dbReference>
<dbReference type="InterPro" id="IPR036986">
    <property type="entry name" value="S4_RNA-bd_sf"/>
</dbReference>
<evidence type="ECO:0000259" key="5">
    <source>
        <dbReference type="SMART" id="SM00363"/>
    </source>
</evidence>
<feature type="region of interest" description="Disordered" evidence="4">
    <location>
        <begin position="245"/>
        <end position="264"/>
    </location>
</feature>
<keyword evidence="1 3" id="KW-0694">RNA-binding</keyword>
<dbReference type="Proteomes" id="UP000230914">
    <property type="component" value="Unassembled WGS sequence"/>
</dbReference>
<dbReference type="InterPro" id="IPR047048">
    <property type="entry name" value="TlyA"/>
</dbReference>
<feature type="domain" description="RNA-binding S4" evidence="5">
    <location>
        <begin position="4"/>
        <end position="67"/>
    </location>
</feature>
<dbReference type="PANTHER" id="PTHR32319:SF0">
    <property type="entry name" value="BACTERIAL HEMOLYSIN-LIKE PROTEIN"/>
    <property type="match status" value="1"/>
</dbReference>
<dbReference type="GO" id="GO:0032259">
    <property type="term" value="P:methylation"/>
    <property type="evidence" value="ECO:0007669"/>
    <property type="project" value="UniProtKB-KW"/>
</dbReference>
<protein>
    <submittedName>
        <fullName evidence="6">TlyA family rRNA (Cytidine-2'-O)-methyltransferase</fullName>
    </submittedName>
</protein>
<comment type="similarity">
    <text evidence="2">Belongs to the TlyA family.</text>
</comment>
<dbReference type="PROSITE" id="PS50889">
    <property type="entry name" value="S4"/>
    <property type="match status" value="1"/>
</dbReference>
<dbReference type="Pfam" id="PF01728">
    <property type="entry name" value="FtsJ"/>
    <property type="match status" value="1"/>
</dbReference>
<dbReference type="InterPro" id="IPR002877">
    <property type="entry name" value="RNA_MeTrfase_FtsJ_dom"/>
</dbReference>
<sequence>MSRRRLDADLVRRGLATSRSEAHALITDHRVLVNGAVALKPSRQVAPADQVRVTGPPPRFVGRGALKLDHALEVFDLDISGWRILDAGASTGGFTDVALQRGAHEVVAVDVGHGQLHEKLRADDRVVVMERTNVRHLDIDMIGGSVDAVVGDLSFISLRLVIPALVSVLRPRGVLVLLVKPQFEAGRSEVSRGKGVITDPAIWERVRSEITDALGQAGCEVRGWTESPITGADGNHEFLVYAQRMESSDHRSSTPDARSSEVIS</sequence>
<dbReference type="GO" id="GO:0003723">
    <property type="term" value="F:RNA binding"/>
    <property type="evidence" value="ECO:0007669"/>
    <property type="project" value="UniProtKB-KW"/>
</dbReference>
<dbReference type="GO" id="GO:0008168">
    <property type="term" value="F:methyltransferase activity"/>
    <property type="evidence" value="ECO:0007669"/>
    <property type="project" value="UniProtKB-KW"/>
</dbReference>
<evidence type="ECO:0000256" key="2">
    <source>
        <dbReference type="ARBA" id="ARBA00029460"/>
    </source>
</evidence>
<proteinExistence type="inferred from homology"/>
<dbReference type="NCBIfam" id="TIGR00478">
    <property type="entry name" value="tly"/>
    <property type="match status" value="1"/>
</dbReference>
<dbReference type="InterPro" id="IPR029063">
    <property type="entry name" value="SAM-dependent_MTases_sf"/>
</dbReference>
<feature type="compositionally biased region" description="Polar residues" evidence="4">
    <location>
        <begin position="254"/>
        <end position="264"/>
    </location>
</feature>
<dbReference type="EMBL" id="PDSL01000071">
    <property type="protein sequence ID" value="PIE31636.1"/>
    <property type="molecule type" value="Genomic_DNA"/>
</dbReference>